<dbReference type="CDD" id="cd04496">
    <property type="entry name" value="SSB_OBF"/>
    <property type="match status" value="1"/>
</dbReference>
<dbReference type="SUPFAM" id="SSF50249">
    <property type="entry name" value="Nucleic acid-binding proteins"/>
    <property type="match status" value="1"/>
</dbReference>
<dbReference type="NCBIfam" id="TIGR00621">
    <property type="entry name" value="ssb"/>
    <property type="match status" value="1"/>
</dbReference>
<dbReference type="PANTHER" id="PTHR10302">
    <property type="entry name" value="SINGLE-STRANDED DNA-BINDING PROTEIN"/>
    <property type="match status" value="1"/>
</dbReference>
<keyword evidence="2" id="KW-0234">DNA repair</keyword>
<evidence type="ECO:0000313" key="5">
    <source>
        <dbReference type="EMBL" id="HDX29997.1"/>
    </source>
</evidence>
<comment type="function">
    <text evidence="2">Plays an important role in DNA replication, recombination and repair. Binds to ssDNA and to an array of partner proteins to recruit them to their sites of action during DNA metabolism.</text>
</comment>
<protein>
    <recommendedName>
        <fullName evidence="2 3">Single-stranded DNA-binding protein</fullName>
        <shortName evidence="2">SSB</shortName>
    </recommendedName>
</protein>
<keyword evidence="2" id="KW-0233">DNA recombination</keyword>
<dbReference type="EMBL" id="DSMG01000006">
    <property type="protein sequence ID" value="HDX29997.1"/>
    <property type="molecule type" value="Genomic_DNA"/>
</dbReference>
<dbReference type="Gene3D" id="2.40.50.140">
    <property type="entry name" value="Nucleic acid-binding proteins"/>
    <property type="match status" value="1"/>
</dbReference>
<keyword evidence="2" id="KW-0227">DNA damage</keyword>
<dbReference type="GO" id="GO:0006281">
    <property type="term" value="P:DNA repair"/>
    <property type="evidence" value="ECO:0007669"/>
    <property type="project" value="UniProtKB-UniRule"/>
</dbReference>
<dbReference type="InterPro" id="IPR012340">
    <property type="entry name" value="NA-bd_OB-fold"/>
</dbReference>
<reference evidence="5" key="1">
    <citation type="journal article" date="2020" name="mSystems">
        <title>Genome- and Community-Level Interaction Insights into Carbon Utilization and Element Cycling Functions of Hydrothermarchaeota in Hydrothermal Sediment.</title>
        <authorList>
            <person name="Zhou Z."/>
            <person name="Liu Y."/>
            <person name="Xu W."/>
            <person name="Pan J."/>
            <person name="Luo Z.H."/>
            <person name="Li M."/>
        </authorList>
    </citation>
    <scope>NUCLEOTIDE SEQUENCE [LARGE SCALE GENOMIC DNA]</scope>
    <source>
        <strain evidence="5">SpSt-289</strain>
    </source>
</reference>
<evidence type="ECO:0000256" key="3">
    <source>
        <dbReference type="PIRNR" id="PIRNR002070"/>
    </source>
</evidence>
<feature type="compositionally biased region" description="Low complexity" evidence="4">
    <location>
        <begin position="117"/>
        <end position="130"/>
    </location>
</feature>
<evidence type="ECO:0000256" key="1">
    <source>
        <dbReference type="ARBA" id="ARBA00023125"/>
    </source>
</evidence>
<dbReference type="GO" id="GO:0006260">
    <property type="term" value="P:DNA replication"/>
    <property type="evidence" value="ECO:0007669"/>
    <property type="project" value="UniProtKB-UniRule"/>
</dbReference>
<dbReference type="GO" id="GO:0009295">
    <property type="term" value="C:nucleoid"/>
    <property type="evidence" value="ECO:0007669"/>
    <property type="project" value="TreeGrafter"/>
</dbReference>
<dbReference type="AlphaFoldDB" id="A0A7C1FDH6"/>
<comment type="subunit">
    <text evidence="2">Homotetramer.</text>
</comment>
<comment type="caution">
    <text evidence="2">Lacks conserved residue(s) required for the propagation of feature annotation.</text>
</comment>
<dbReference type="InterPro" id="IPR000424">
    <property type="entry name" value="Primosome_PriB/ssb"/>
</dbReference>
<dbReference type="PIRSF" id="PIRSF002070">
    <property type="entry name" value="SSB"/>
    <property type="match status" value="1"/>
</dbReference>
<sequence length="137" mass="14976">MYQQITLIGNLGRDPEMRYTPSGVPVTTFTVAVNRRWTGQDGQPQEKTTWFRVTAWRKLAELASQYLTKGSKVLVVGTVEEPQAYIDREGQPRASLEVTAQDIRFLSARGEGMEAPVAAGSAAGAEGPGMSEEDIPF</sequence>
<name>A0A7C1FDH6_9CHLR</name>
<dbReference type="PANTHER" id="PTHR10302:SF27">
    <property type="entry name" value="SINGLE-STRANDED DNA-BINDING PROTEIN"/>
    <property type="match status" value="1"/>
</dbReference>
<dbReference type="HAMAP" id="MF_00984">
    <property type="entry name" value="SSB"/>
    <property type="match status" value="1"/>
</dbReference>
<dbReference type="GO" id="GO:0006310">
    <property type="term" value="P:DNA recombination"/>
    <property type="evidence" value="ECO:0007669"/>
    <property type="project" value="UniProtKB-UniRule"/>
</dbReference>
<dbReference type="Pfam" id="PF00436">
    <property type="entry name" value="SSB"/>
    <property type="match status" value="1"/>
</dbReference>
<feature type="short sequence motif" description="Important for interaction with partner proteins" evidence="2">
    <location>
        <begin position="132"/>
        <end position="137"/>
    </location>
</feature>
<comment type="caution">
    <text evidence="5">The sequence shown here is derived from an EMBL/GenBank/DDBJ whole genome shotgun (WGS) entry which is preliminary data.</text>
</comment>
<gene>
    <name evidence="5" type="primary">ssb</name>
    <name evidence="5" type="ORF">ENQ20_00720</name>
</gene>
<organism evidence="5">
    <name type="scientific">Caldilinea aerophila</name>
    <dbReference type="NCBI Taxonomy" id="133453"/>
    <lineage>
        <taxon>Bacteria</taxon>
        <taxon>Bacillati</taxon>
        <taxon>Chloroflexota</taxon>
        <taxon>Caldilineae</taxon>
        <taxon>Caldilineales</taxon>
        <taxon>Caldilineaceae</taxon>
        <taxon>Caldilinea</taxon>
    </lineage>
</organism>
<dbReference type="PROSITE" id="PS50935">
    <property type="entry name" value="SSB"/>
    <property type="match status" value="1"/>
</dbReference>
<accession>A0A7C1FDH6</accession>
<feature type="region of interest" description="Disordered" evidence="4">
    <location>
        <begin position="117"/>
        <end position="137"/>
    </location>
</feature>
<dbReference type="InterPro" id="IPR011344">
    <property type="entry name" value="ssDNA-bd"/>
</dbReference>
<proteinExistence type="inferred from homology"/>
<keyword evidence="2" id="KW-0235">DNA replication</keyword>
<evidence type="ECO:0000256" key="2">
    <source>
        <dbReference type="HAMAP-Rule" id="MF_00984"/>
    </source>
</evidence>
<keyword evidence="1 2" id="KW-0238">DNA-binding</keyword>
<evidence type="ECO:0000256" key="4">
    <source>
        <dbReference type="SAM" id="MobiDB-lite"/>
    </source>
</evidence>
<dbReference type="GO" id="GO:0003697">
    <property type="term" value="F:single-stranded DNA binding"/>
    <property type="evidence" value="ECO:0007669"/>
    <property type="project" value="UniProtKB-UniRule"/>
</dbReference>